<dbReference type="RefSeq" id="WP_114657794.1">
    <property type="nucleotide sequence ID" value="NZ_CP031194.1"/>
</dbReference>
<comment type="similarity">
    <text evidence="1">Belongs to the FGGY kinase family.</text>
</comment>
<evidence type="ECO:0000256" key="3">
    <source>
        <dbReference type="ARBA" id="ARBA00022679"/>
    </source>
</evidence>
<keyword evidence="2" id="KW-0859">Xylose metabolism</keyword>
<keyword evidence="3" id="KW-0808">Transferase</keyword>
<dbReference type="Proteomes" id="UP000253868">
    <property type="component" value="Chromosome"/>
</dbReference>
<dbReference type="PIRSF" id="PIRSF000538">
    <property type="entry name" value="GlpK"/>
    <property type="match status" value="1"/>
</dbReference>
<evidence type="ECO:0000259" key="6">
    <source>
        <dbReference type="Pfam" id="PF02782"/>
    </source>
</evidence>
<dbReference type="PANTHER" id="PTHR43095">
    <property type="entry name" value="SUGAR KINASE"/>
    <property type="match status" value="1"/>
</dbReference>
<dbReference type="AlphaFoldDB" id="A0A345HIH1"/>
<dbReference type="GO" id="GO:0042732">
    <property type="term" value="P:D-xylose metabolic process"/>
    <property type="evidence" value="ECO:0007669"/>
    <property type="project" value="UniProtKB-KW"/>
</dbReference>
<organism evidence="7 8">
    <name type="scientific">Streptomyces paludis</name>
    <dbReference type="NCBI Taxonomy" id="2282738"/>
    <lineage>
        <taxon>Bacteria</taxon>
        <taxon>Bacillati</taxon>
        <taxon>Actinomycetota</taxon>
        <taxon>Actinomycetes</taxon>
        <taxon>Kitasatosporales</taxon>
        <taxon>Streptomycetaceae</taxon>
        <taxon>Streptomyces</taxon>
    </lineage>
</organism>
<sequence length="513" mass="53279">MTDPVTDPRRQDVWMGVDLGTQSVRALAVTDGGEVLGRGAAPLTGHRAGDRHEQLPADWWEGAATALRRALRTVPAARVRGVAVCGTSGTVLLTDRAGEPLTPALMYDDGRAGAQARRAQEAGAEVWRTLGHRIQPTWALAKLVWLTEEYGGHGGEGSGFGGRGSEGSGLGGRGGARVCHQADFVTTRLVGGPVPTDSSHALKTGYDLHTRSWPAAVHERLGLAGLGFPAVVAPGTRLGTVCRAAADRTGLAEGTPVLAGMTDGCAAQLGSGAWEIGQWNTVLGTTLVLKGVTGTPLHDPAGVLYNHLAPDGNWLPGGASSVGAGALTHAFPGADLGHLDRLAAHREPAGAVAYPLVARGERFPFLAPDAEPLTLGRPADDADRYAALLQGVALVERLCLAYVRYLGAPVDGPVTFTGGATRSGYWNQLRADILGRTARVPAYTDSALGMAVLAARGVRGGAPPRSMVRVRTVLEPRSRVGARFAGPFTTLVDALESRGWLPPAVAAHAREHG</sequence>
<feature type="domain" description="Carbohydrate kinase FGGY N-terminal" evidence="5">
    <location>
        <begin position="13"/>
        <end position="270"/>
    </location>
</feature>
<evidence type="ECO:0000313" key="8">
    <source>
        <dbReference type="Proteomes" id="UP000253868"/>
    </source>
</evidence>
<evidence type="ECO:0000259" key="5">
    <source>
        <dbReference type="Pfam" id="PF00370"/>
    </source>
</evidence>
<dbReference type="PANTHER" id="PTHR43095:SF5">
    <property type="entry name" value="XYLULOSE KINASE"/>
    <property type="match status" value="1"/>
</dbReference>
<protein>
    <submittedName>
        <fullName evidence="7">Carbohydrate kinase</fullName>
    </submittedName>
</protein>
<evidence type="ECO:0000313" key="7">
    <source>
        <dbReference type="EMBL" id="AXG76495.1"/>
    </source>
</evidence>
<evidence type="ECO:0000256" key="4">
    <source>
        <dbReference type="ARBA" id="ARBA00022777"/>
    </source>
</evidence>
<proteinExistence type="inferred from homology"/>
<dbReference type="InterPro" id="IPR018484">
    <property type="entry name" value="FGGY_N"/>
</dbReference>
<dbReference type="Gene3D" id="3.30.420.40">
    <property type="match status" value="2"/>
</dbReference>
<accession>A0A345HIH1</accession>
<gene>
    <name evidence="7" type="ORF">DVK44_01050</name>
</gene>
<name>A0A345HIH1_9ACTN</name>
<dbReference type="InterPro" id="IPR018485">
    <property type="entry name" value="FGGY_C"/>
</dbReference>
<evidence type="ECO:0000256" key="2">
    <source>
        <dbReference type="ARBA" id="ARBA00022629"/>
    </source>
</evidence>
<keyword evidence="8" id="KW-1185">Reference proteome</keyword>
<dbReference type="EMBL" id="CP031194">
    <property type="protein sequence ID" value="AXG76495.1"/>
    <property type="molecule type" value="Genomic_DNA"/>
</dbReference>
<dbReference type="Pfam" id="PF02782">
    <property type="entry name" value="FGGY_C"/>
    <property type="match status" value="1"/>
</dbReference>
<reference evidence="8" key="1">
    <citation type="submission" date="2018-07" db="EMBL/GenBank/DDBJ databases">
        <authorList>
            <person name="Zhao J."/>
        </authorList>
    </citation>
    <scope>NUCLEOTIDE SEQUENCE [LARGE SCALE GENOMIC DNA]</scope>
    <source>
        <strain evidence="8">GSSD-12</strain>
    </source>
</reference>
<dbReference type="GO" id="GO:0016301">
    <property type="term" value="F:kinase activity"/>
    <property type="evidence" value="ECO:0007669"/>
    <property type="project" value="UniProtKB-KW"/>
</dbReference>
<dbReference type="OrthoDB" id="9805576at2"/>
<evidence type="ECO:0000256" key="1">
    <source>
        <dbReference type="ARBA" id="ARBA00009156"/>
    </source>
</evidence>
<keyword evidence="4 7" id="KW-0418">Kinase</keyword>
<dbReference type="KEGG" id="spad:DVK44_01050"/>
<dbReference type="InterPro" id="IPR000577">
    <property type="entry name" value="Carb_kinase_FGGY"/>
</dbReference>
<dbReference type="InterPro" id="IPR043129">
    <property type="entry name" value="ATPase_NBD"/>
</dbReference>
<dbReference type="SUPFAM" id="SSF53067">
    <property type="entry name" value="Actin-like ATPase domain"/>
    <property type="match status" value="2"/>
</dbReference>
<feature type="domain" description="Carbohydrate kinase FGGY C-terminal" evidence="6">
    <location>
        <begin position="281"/>
        <end position="456"/>
    </location>
</feature>
<dbReference type="InterPro" id="IPR050406">
    <property type="entry name" value="FGGY_Carb_Kinase"/>
</dbReference>
<keyword evidence="2" id="KW-0119">Carbohydrate metabolism</keyword>
<dbReference type="Pfam" id="PF00370">
    <property type="entry name" value="FGGY_N"/>
    <property type="match status" value="1"/>
</dbReference>
<dbReference type="CDD" id="cd07783">
    <property type="entry name" value="ASKHA_NBD_FGGY_SePSK_AtXK1-like"/>
    <property type="match status" value="1"/>
</dbReference>